<dbReference type="Gene3D" id="3.40.50.300">
    <property type="entry name" value="P-loop containing nucleotide triphosphate hydrolases"/>
    <property type="match status" value="1"/>
</dbReference>
<evidence type="ECO:0000259" key="5">
    <source>
        <dbReference type="Pfam" id="PF14630"/>
    </source>
</evidence>
<comment type="similarity">
    <text evidence="1">Belongs to the ORC5 family.</text>
</comment>
<dbReference type="HOGENOM" id="CLU_585722_0_0_1"/>
<sequence>MSRIKNSCLDIKERFPCREKVINDLERRLANIRWPFMLINGAHSTGKSSITRALLESLNIPFSWNNCLEISSLKNLQIKILYDIGYLLNPKDLDEEELPTRVASNEIFIEEFRSNLERLMAKLAKSQVKKTPNGKRSRSIANLPTPTVDRFFIVLDNYDKLVDSNISILPALNEIHEILKKDISVITIMISTIYYDRLVNNFSSIPRPLNFTFPGFDAKSFPTVLNKFVSEKRDDTYKSHCEHVTQTLSFSISDLNKLSFICEQSFLDQIDQMGGTSEVAKLRKFFTEKADFYAHKAVTLQNQANPTNSTSSKIQANCNELEKLPKAAKYLLLAAFLASNNTKASDKKLFVIASDKRKVARNASRKETVITGPKLFTLERLTHIYEALVYLNEDKEELRSNMLNRPTNQLLSQIETLVSLKLLIKVNSVTITSLSSLIKYQISDFVTIEFIDSLANSLGIKLNEYMC</sequence>
<dbReference type="EMBL" id="CAEY01001807">
    <property type="status" value="NOT_ANNOTATED_CDS"/>
    <property type="molecule type" value="Genomic_DNA"/>
</dbReference>
<dbReference type="Pfam" id="PF13191">
    <property type="entry name" value="AAA_16"/>
    <property type="match status" value="1"/>
</dbReference>
<dbReference type="GO" id="GO:0003688">
    <property type="term" value="F:DNA replication origin binding"/>
    <property type="evidence" value="ECO:0007669"/>
    <property type="project" value="TreeGrafter"/>
</dbReference>
<dbReference type="GO" id="GO:0005664">
    <property type="term" value="C:nuclear origin of replication recognition complex"/>
    <property type="evidence" value="ECO:0007669"/>
    <property type="project" value="TreeGrafter"/>
</dbReference>
<evidence type="ECO:0000256" key="3">
    <source>
        <dbReference type="ARBA" id="ARBA00022840"/>
    </source>
</evidence>
<evidence type="ECO:0000256" key="2">
    <source>
        <dbReference type="ARBA" id="ARBA00022741"/>
    </source>
</evidence>
<dbReference type="InterPro" id="IPR041664">
    <property type="entry name" value="AAA_16"/>
</dbReference>
<dbReference type="PANTHER" id="PTHR12705:SF0">
    <property type="entry name" value="ORIGIN RECOGNITION COMPLEX SUBUNIT 5"/>
    <property type="match status" value="1"/>
</dbReference>
<dbReference type="InterPro" id="IPR027417">
    <property type="entry name" value="P-loop_NTPase"/>
</dbReference>
<dbReference type="KEGG" id="tut:107360937"/>
<keyword evidence="7" id="KW-1185">Reference proteome</keyword>
<reference evidence="7" key="1">
    <citation type="submission" date="2011-08" db="EMBL/GenBank/DDBJ databases">
        <authorList>
            <person name="Rombauts S."/>
        </authorList>
    </citation>
    <scope>NUCLEOTIDE SEQUENCE</scope>
    <source>
        <strain evidence="7">London</strain>
    </source>
</reference>
<dbReference type="InterPro" id="IPR047088">
    <property type="entry name" value="ORC5_C"/>
</dbReference>
<dbReference type="Proteomes" id="UP000015104">
    <property type="component" value="Unassembled WGS sequence"/>
</dbReference>
<evidence type="ECO:0008006" key="8">
    <source>
        <dbReference type="Google" id="ProtNLM"/>
    </source>
</evidence>
<name>T1K7M5_TETUR</name>
<evidence type="ECO:0000313" key="7">
    <source>
        <dbReference type="Proteomes" id="UP000015104"/>
    </source>
</evidence>
<evidence type="ECO:0000256" key="1">
    <source>
        <dbReference type="ARBA" id="ARBA00006269"/>
    </source>
</evidence>
<evidence type="ECO:0000313" key="6">
    <source>
        <dbReference type="EnsemblMetazoa" id="tetur06g04820.1"/>
    </source>
</evidence>
<dbReference type="Pfam" id="PF14630">
    <property type="entry name" value="ORC5_C"/>
    <property type="match status" value="1"/>
</dbReference>
<dbReference type="SUPFAM" id="SSF52540">
    <property type="entry name" value="P-loop containing nucleoside triphosphate hydrolases"/>
    <property type="match status" value="1"/>
</dbReference>
<feature type="domain" description="Orc1-like AAA ATPase" evidence="4">
    <location>
        <begin position="14"/>
        <end position="178"/>
    </location>
</feature>
<keyword evidence="2" id="KW-0547">Nucleotide-binding</keyword>
<protein>
    <recommendedName>
        <fullName evidence="8">Orc1-like AAA ATPase domain-containing protein</fullName>
    </recommendedName>
</protein>
<dbReference type="OMA" id="FSWNNCL"/>
<keyword evidence="3" id="KW-0067">ATP-binding</keyword>
<organism evidence="6 7">
    <name type="scientific">Tetranychus urticae</name>
    <name type="common">Two-spotted spider mite</name>
    <dbReference type="NCBI Taxonomy" id="32264"/>
    <lineage>
        <taxon>Eukaryota</taxon>
        <taxon>Metazoa</taxon>
        <taxon>Ecdysozoa</taxon>
        <taxon>Arthropoda</taxon>
        <taxon>Chelicerata</taxon>
        <taxon>Arachnida</taxon>
        <taxon>Acari</taxon>
        <taxon>Acariformes</taxon>
        <taxon>Trombidiformes</taxon>
        <taxon>Prostigmata</taxon>
        <taxon>Eleutherengona</taxon>
        <taxon>Raphignathae</taxon>
        <taxon>Tetranychoidea</taxon>
        <taxon>Tetranychidae</taxon>
        <taxon>Tetranychus</taxon>
    </lineage>
</organism>
<gene>
    <name evidence="6" type="primary">107360937</name>
</gene>
<dbReference type="eggNOG" id="KOG2543">
    <property type="taxonomic scope" value="Eukaryota"/>
</dbReference>
<dbReference type="EnsemblMetazoa" id="tetur06g04820.1">
    <property type="protein sequence ID" value="tetur06g04820.1"/>
    <property type="gene ID" value="tetur06g04820"/>
</dbReference>
<dbReference type="AlphaFoldDB" id="T1K7M5"/>
<dbReference type="InterPro" id="IPR020796">
    <property type="entry name" value="ORC5"/>
</dbReference>
<accession>T1K7M5</accession>
<reference evidence="6" key="2">
    <citation type="submission" date="2015-06" db="UniProtKB">
        <authorList>
            <consortium name="EnsemblMetazoa"/>
        </authorList>
    </citation>
    <scope>IDENTIFICATION</scope>
</reference>
<proteinExistence type="inferred from homology"/>
<dbReference type="STRING" id="32264.T1K7M5"/>
<dbReference type="PANTHER" id="PTHR12705">
    <property type="entry name" value="ORIGIN RECOGNITION COMPLEX SUBUNIT 5"/>
    <property type="match status" value="1"/>
</dbReference>
<dbReference type="GO" id="GO:0006270">
    <property type="term" value="P:DNA replication initiation"/>
    <property type="evidence" value="ECO:0007669"/>
    <property type="project" value="TreeGrafter"/>
</dbReference>
<dbReference type="OrthoDB" id="365981at2759"/>
<feature type="domain" description="Origin recognition complex subunit 5 C-terminal" evidence="5">
    <location>
        <begin position="324"/>
        <end position="466"/>
    </location>
</feature>
<evidence type="ECO:0000259" key="4">
    <source>
        <dbReference type="Pfam" id="PF13191"/>
    </source>
</evidence>